<dbReference type="PANTHER" id="PTHR10728:SF40">
    <property type="entry name" value="PATATIN FAMILY PROTEIN"/>
    <property type="match status" value="1"/>
</dbReference>
<dbReference type="GO" id="GO:0004623">
    <property type="term" value="F:phospholipase A2 activity"/>
    <property type="evidence" value="ECO:0007669"/>
    <property type="project" value="TreeGrafter"/>
</dbReference>
<dbReference type="Proteomes" id="UP000092164">
    <property type="component" value="Unassembled WGS sequence"/>
</dbReference>
<organism evidence="3 4">
    <name type="scientific">Maribacter hydrothermalis</name>
    <dbReference type="NCBI Taxonomy" id="1836467"/>
    <lineage>
        <taxon>Bacteria</taxon>
        <taxon>Pseudomonadati</taxon>
        <taxon>Bacteroidota</taxon>
        <taxon>Flavobacteriia</taxon>
        <taxon>Flavobacteriales</taxon>
        <taxon>Flavobacteriaceae</taxon>
        <taxon>Maribacter</taxon>
    </lineage>
</organism>
<dbReference type="Gene3D" id="3.40.1090.10">
    <property type="entry name" value="Cytosolic phospholipase A2 catalytic domain"/>
    <property type="match status" value="1"/>
</dbReference>
<dbReference type="STRING" id="1836467.BTR34_16305"/>
<gene>
    <name evidence="3" type="ORF">A9200_14480</name>
</gene>
<evidence type="ECO:0000313" key="3">
    <source>
        <dbReference type="EMBL" id="OBR41025.1"/>
    </source>
</evidence>
<dbReference type="OrthoDB" id="9813090at2"/>
<proteinExistence type="predicted"/>
<dbReference type="InterPro" id="IPR002641">
    <property type="entry name" value="PNPLA_dom"/>
</dbReference>
<dbReference type="KEGG" id="mart:BTR34_16305"/>
<reference evidence="4" key="1">
    <citation type="submission" date="2016-06" db="EMBL/GenBank/DDBJ databases">
        <authorList>
            <person name="Zhan P."/>
        </authorList>
    </citation>
    <scope>NUCLEOTIDE SEQUENCE [LARGE SCALE GENOMIC DNA]</scope>
    <source>
        <strain evidence="4">T28</strain>
    </source>
</reference>
<feature type="domain" description="PNPLA" evidence="2">
    <location>
        <begin position="16"/>
        <end position="243"/>
    </location>
</feature>
<dbReference type="GO" id="GO:0005829">
    <property type="term" value="C:cytosol"/>
    <property type="evidence" value="ECO:0007669"/>
    <property type="project" value="TreeGrafter"/>
</dbReference>
<protein>
    <recommendedName>
        <fullName evidence="2">PNPLA domain-containing protein</fullName>
    </recommendedName>
</protein>
<comment type="caution">
    <text evidence="3">The sequence shown here is derived from an EMBL/GenBank/DDBJ whole genome shotgun (WGS) entry which is preliminary data.</text>
</comment>
<dbReference type="InterPro" id="IPR016035">
    <property type="entry name" value="Acyl_Trfase/lysoPLipase"/>
</dbReference>
<dbReference type="Pfam" id="PF01734">
    <property type="entry name" value="Patatin"/>
    <property type="match status" value="1"/>
</dbReference>
<name>A0A1B7ZD22_9FLAO</name>
<evidence type="ECO:0000313" key="4">
    <source>
        <dbReference type="Proteomes" id="UP000092164"/>
    </source>
</evidence>
<dbReference type="PANTHER" id="PTHR10728">
    <property type="entry name" value="CYTOSOLIC PHOSPHOLIPASE A2"/>
    <property type="match status" value="1"/>
</dbReference>
<dbReference type="RefSeq" id="WP_068483119.1">
    <property type="nucleotide sequence ID" value="NZ_CP018760.1"/>
</dbReference>
<dbReference type="GO" id="GO:0046475">
    <property type="term" value="P:glycerophospholipid catabolic process"/>
    <property type="evidence" value="ECO:0007669"/>
    <property type="project" value="TreeGrafter"/>
</dbReference>
<sequence length="266" mass="29557">MIEEIKDFKGFEEIALCFSGGGYRAACFSLGILSFLEKISLLENVKTLSTASGGTITGAKWAQSQTDGESFQTFFKSYYNWLKKDDLTKNAISHLKSTREWKKQGNEHKKRNPINAFAIEYNKLFYHRTLGDVHQAIKNGKTSFNKVLFNTTDFSHSMGFKFQNITSGSTLGNKKVQKLGHSLNNHISEFKLGDILAASSAFPGGFEPISFPSDFVPKNKRELIGIDKMNEIGLMDGGITDNQGISSILSGKKTYDLYFIADVASP</sequence>
<evidence type="ECO:0000256" key="1">
    <source>
        <dbReference type="ARBA" id="ARBA00023098"/>
    </source>
</evidence>
<dbReference type="EMBL" id="LZFP01000004">
    <property type="protein sequence ID" value="OBR41025.1"/>
    <property type="molecule type" value="Genomic_DNA"/>
</dbReference>
<dbReference type="SUPFAM" id="SSF52151">
    <property type="entry name" value="FabD/lysophospholipase-like"/>
    <property type="match status" value="1"/>
</dbReference>
<dbReference type="AlphaFoldDB" id="A0A1B7ZD22"/>
<accession>A0A1B7ZD22</accession>
<keyword evidence="4" id="KW-1185">Reference proteome</keyword>
<keyword evidence="1" id="KW-0443">Lipid metabolism</keyword>
<evidence type="ECO:0000259" key="2">
    <source>
        <dbReference type="Pfam" id="PF01734"/>
    </source>
</evidence>